<dbReference type="GeneID" id="105040293"/>
<gene>
    <name evidence="3" type="primary">LOC105040293</name>
</gene>
<evidence type="ECO:0000313" key="2">
    <source>
        <dbReference type="Proteomes" id="UP000504607"/>
    </source>
</evidence>
<name>A0A6I9QVP0_ELAGV</name>
<dbReference type="PANTHER" id="PTHR33675">
    <property type="entry name" value="NUCLEAR RECEPTOR FAMILY 2 GROUP C PROTEIN"/>
    <property type="match status" value="1"/>
</dbReference>
<sequence>MAKKSKSEATRLDEVDRSVYSTFCSAANSLSQIYTQAMAQQKVSFQAGERHALEKLYQWILRQNEGGARVTAADVVAYLQNEIDYGGEDVSMSPRLQFPSHPQPTMHFTNTNNQASSGVSGPTVVGLASRIGHSDQTKNPVFSNALSSPVPYSLQPYHLAQGGGYYPNGVPLNGSGTRNNEVVFPNQIRGSNSLSSNDLSMDMHSDSPSHESY</sequence>
<organism evidence="2 3">
    <name type="scientific">Elaeis guineensis var. tenera</name>
    <name type="common">Oil palm</name>
    <dbReference type="NCBI Taxonomy" id="51953"/>
    <lineage>
        <taxon>Eukaryota</taxon>
        <taxon>Viridiplantae</taxon>
        <taxon>Streptophyta</taxon>
        <taxon>Embryophyta</taxon>
        <taxon>Tracheophyta</taxon>
        <taxon>Spermatophyta</taxon>
        <taxon>Magnoliopsida</taxon>
        <taxon>Liliopsida</taxon>
        <taxon>Arecaceae</taxon>
        <taxon>Arecoideae</taxon>
        <taxon>Cocoseae</taxon>
        <taxon>Elaeidinae</taxon>
        <taxon>Elaeis</taxon>
    </lineage>
</organism>
<accession>A0A6I9QVP0</accession>
<reference evidence="3" key="1">
    <citation type="submission" date="2025-08" db="UniProtKB">
        <authorList>
            <consortium name="RefSeq"/>
        </authorList>
    </citation>
    <scope>IDENTIFICATION</scope>
</reference>
<dbReference type="AlphaFoldDB" id="A0A6I9QVP0"/>
<protein>
    <submittedName>
        <fullName evidence="3">Uncharacterized protein LOC105040293</fullName>
    </submittedName>
</protein>
<dbReference type="Proteomes" id="UP000504607">
    <property type="component" value="Chromosome 3"/>
</dbReference>
<dbReference type="FunCoup" id="A0A6I9QVP0">
    <property type="interactions" value="2557"/>
</dbReference>
<feature type="compositionally biased region" description="Basic and acidic residues" evidence="1">
    <location>
        <begin position="201"/>
        <end position="213"/>
    </location>
</feature>
<dbReference type="PANTHER" id="PTHR33675:SF1">
    <property type="entry name" value="HOLOCARBOXYLASE SYNTHETASE"/>
    <property type="match status" value="1"/>
</dbReference>
<feature type="compositionally biased region" description="Low complexity" evidence="1">
    <location>
        <begin position="191"/>
        <end position="200"/>
    </location>
</feature>
<dbReference type="RefSeq" id="XP_010915065.1">
    <property type="nucleotide sequence ID" value="XM_010916763.3"/>
</dbReference>
<proteinExistence type="predicted"/>
<dbReference type="KEGG" id="egu:105040293"/>
<evidence type="ECO:0000313" key="3">
    <source>
        <dbReference type="RefSeq" id="XP_010915065.1"/>
    </source>
</evidence>
<dbReference type="OrthoDB" id="755598at2759"/>
<feature type="region of interest" description="Disordered" evidence="1">
    <location>
        <begin position="188"/>
        <end position="213"/>
    </location>
</feature>
<dbReference type="InterPro" id="IPR016549">
    <property type="entry name" value="UCP009193"/>
</dbReference>
<keyword evidence="2" id="KW-1185">Reference proteome</keyword>
<evidence type="ECO:0000256" key="1">
    <source>
        <dbReference type="SAM" id="MobiDB-lite"/>
    </source>
</evidence>
<dbReference type="PIRSF" id="PIRSF009193">
    <property type="entry name" value="UCP009193"/>
    <property type="match status" value="1"/>
</dbReference>
<dbReference type="InParanoid" id="A0A6I9QVP0"/>